<evidence type="ECO:0000256" key="4">
    <source>
        <dbReference type="ARBA" id="ARBA00022840"/>
    </source>
</evidence>
<reference evidence="8 9" key="1">
    <citation type="submission" date="2021-02" db="EMBL/GenBank/DDBJ databases">
        <title>De Novo genome assembly of isolated myxobacteria.</title>
        <authorList>
            <person name="Stevens D.C."/>
        </authorList>
    </citation>
    <scope>NUCLEOTIDE SEQUENCE [LARGE SCALE GENOMIC DNA]</scope>
    <source>
        <strain evidence="9">SCPEA02</strain>
    </source>
</reference>
<gene>
    <name evidence="8" type="ORF">JY651_36025</name>
</gene>
<sequence>MPSTEDASGARRDEPTSPTHDAPTQLPTPQPALTLGAYLRGLGRLSAREVLELVEPLSGFLEQAAAPAGSALTVDRVVLEGGLARLSTSLVPGVGAAPAEPGERVRQLGALLYEAASGKVPETPLQPLEGELACLNAPLFRCLDAEPAARFADLAEARKALRSAVESGGMEATWFRTPPPPAAPVPPPQPAVASPVANLGEVLGNYQLERVLGEGAMGVVYEARHVRLDKRVAVKILKPQHVVDHSLVQRFFQEARAVNAINHENIVEIFDFVEEPAPAQAIPRIYCVLELLQGVSLRGLLERETPSVRRSVRIVEQLCAALGAAHRTGVVHRDIKPDNVFVTARGHEPDFVKVLDFGVAKLTSGRLAKNPDTFAGAVIGTPGYMAPEQASGLEVDGRADLYAVGTVLYELLSGRRPFEPTNLGTWAVDLIVRPPPPLPETTSAGEPIPPELAAVTLRCLEKAPEDRFASMDALAAALRPFAHGPIPLVTPAALVPAHSSVELTAPTPTPLPALVRVIEPAPGKRHRWPLLAVAGIALLAIPGAIVWTRTRAPSIQETPPAAVQVSPPTAAQGATSTPGQTVAPDTTPTIEAPTPAEVVLEVRSTPSGARVIQDDTGETLGVTPLQLTVSEPRALRFELRGYRTAQATAQPEAGADVDVTLTPSKAATGGKPPRPKRGARLQSTDATLNPFHK</sequence>
<dbReference type="SMART" id="SM00220">
    <property type="entry name" value="S_TKc"/>
    <property type="match status" value="1"/>
</dbReference>
<dbReference type="Pfam" id="PF00069">
    <property type="entry name" value="Pkinase"/>
    <property type="match status" value="1"/>
</dbReference>
<organism evidence="8 9">
    <name type="scientific">Pyxidicoccus parkwayensis</name>
    <dbReference type="NCBI Taxonomy" id="2813578"/>
    <lineage>
        <taxon>Bacteria</taxon>
        <taxon>Pseudomonadati</taxon>
        <taxon>Myxococcota</taxon>
        <taxon>Myxococcia</taxon>
        <taxon>Myxococcales</taxon>
        <taxon>Cystobacterineae</taxon>
        <taxon>Myxococcaceae</taxon>
        <taxon>Pyxidicoccus</taxon>
    </lineage>
</organism>
<dbReference type="PANTHER" id="PTHR43289">
    <property type="entry name" value="MITOGEN-ACTIVATED PROTEIN KINASE KINASE KINASE 20-RELATED"/>
    <property type="match status" value="1"/>
</dbReference>
<dbReference type="CDD" id="cd14014">
    <property type="entry name" value="STKc_PknB_like"/>
    <property type="match status" value="1"/>
</dbReference>
<feature type="region of interest" description="Disordered" evidence="6">
    <location>
        <begin position="1"/>
        <end position="31"/>
    </location>
</feature>
<dbReference type="Gene3D" id="3.30.200.20">
    <property type="entry name" value="Phosphorylase Kinase, domain 1"/>
    <property type="match status" value="1"/>
</dbReference>
<dbReference type="InterPro" id="IPR011009">
    <property type="entry name" value="Kinase-like_dom_sf"/>
</dbReference>
<dbReference type="PROSITE" id="PS00108">
    <property type="entry name" value="PROTEIN_KINASE_ST"/>
    <property type="match status" value="1"/>
</dbReference>
<feature type="binding site" evidence="5">
    <location>
        <position position="235"/>
    </location>
    <ligand>
        <name>ATP</name>
        <dbReference type="ChEBI" id="CHEBI:30616"/>
    </ligand>
</feature>
<evidence type="ECO:0000256" key="3">
    <source>
        <dbReference type="ARBA" id="ARBA00022777"/>
    </source>
</evidence>
<dbReference type="InterPro" id="IPR008271">
    <property type="entry name" value="Ser/Thr_kinase_AS"/>
</dbReference>
<keyword evidence="3 8" id="KW-0418">Kinase</keyword>
<dbReference type="InterPro" id="IPR017441">
    <property type="entry name" value="Protein_kinase_ATP_BS"/>
</dbReference>
<dbReference type="PROSITE" id="PS00107">
    <property type="entry name" value="PROTEIN_KINASE_ATP"/>
    <property type="match status" value="1"/>
</dbReference>
<proteinExistence type="predicted"/>
<evidence type="ECO:0000313" key="8">
    <source>
        <dbReference type="EMBL" id="QSQ20608.1"/>
    </source>
</evidence>
<dbReference type="SUPFAM" id="SSF56112">
    <property type="entry name" value="Protein kinase-like (PK-like)"/>
    <property type="match status" value="1"/>
</dbReference>
<feature type="compositionally biased region" description="Low complexity" evidence="6">
    <location>
        <begin position="583"/>
        <end position="594"/>
    </location>
</feature>
<dbReference type="InterPro" id="IPR000719">
    <property type="entry name" value="Prot_kinase_dom"/>
</dbReference>
<dbReference type="EMBL" id="CP071090">
    <property type="protein sequence ID" value="QSQ20608.1"/>
    <property type="molecule type" value="Genomic_DNA"/>
</dbReference>
<evidence type="ECO:0000259" key="7">
    <source>
        <dbReference type="PROSITE" id="PS50011"/>
    </source>
</evidence>
<keyword evidence="2 5" id="KW-0547">Nucleotide-binding</keyword>
<feature type="compositionally biased region" description="Low complexity" evidence="6">
    <location>
        <begin position="22"/>
        <end position="31"/>
    </location>
</feature>
<evidence type="ECO:0000256" key="6">
    <source>
        <dbReference type="SAM" id="MobiDB-lite"/>
    </source>
</evidence>
<dbReference type="InterPro" id="IPR013229">
    <property type="entry name" value="PEGA"/>
</dbReference>
<dbReference type="PROSITE" id="PS50011">
    <property type="entry name" value="PROTEIN_KINASE_DOM"/>
    <property type="match status" value="1"/>
</dbReference>
<feature type="compositionally biased region" description="Polar residues" evidence="6">
    <location>
        <begin position="566"/>
        <end position="580"/>
    </location>
</feature>
<evidence type="ECO:0000313" key="9">
    <source>
        <dbReference type="Proteomes" id="UP000662747"/>
    </source>
</evidence>
<dbReference type="PANTHER" id="PTHR43289:SF6">
    <property type="entry name" value="SERINE_THREONINE-PROTEIN KINASE NEKL-3"/>
    <property type="match status" value="1"/>
</dbReference>
<dbReference type="Gene3D" id="1.10.510.10">
    <property type="entry name" value="Transferase(Phosphotransferase) domain 1"/>
    <property type="match status" value="1"/>
</dbReference>
<feature type="domain" description="Protein kinase" evidence="7">
    <location>
        <begin position="206"/>
        <end position="482"/>
    </location>
</feature>
<dbReference type="Pfam" id="PF08308">
    <property type="entry name" value="PEGA"/>
    <property type="match status" value="1"/>
</dbReference>
<dbReference type="Proteomes" id="UP000662747">
    <property type="component" value="Chromosome"/>
</dbReference>
<dbReference type="GO" id="GO:0016301">
    <property type="term" value="F:kinase activity"/>
    <property type="evidence" value="ECO:0007669"/>
    <property type="project" value="UniProtKB-KW"/>
</dbReference>
<feature type="region of interest" description="Disordered" evidence="6">
    <location>
        <begin position="557"/>
        <end position="594"/>
    </location>
</feature>
<name>A0ABX7NQ90_9BACT</name>
<evidence type="ECO:0000256" key="2">
    <source>
        <dbReference type="ARBA" id="ARBA00022741"/>
    </source>
</evidence>
<keyword evidence="1" id="KW-0808">Transferase</keyword>
<protein>
    <submittedName>
        <fullName evidence="8">Protein kinase</fullName>
    </submittedName>
</protein>
<dbReference type="RefSeq" id="WP_206722188.1">
    <property type="nucleotide sequence ID" value="NZ_CP071090.1"/>
</dbReference>
<keyword evidence="4 5" id="KW-0067">ATP-binding</keyword>
<evidence type="ECO:0000256" key="5">
    <source>
        <dbReference type="PROSITE-ProRule" id="PRU10141"/>
    </source>
</evidence>
<evidence type="ECO:0000256" key="1">
    <source>
        <dbReference type="ARBA" id="ARBA00022679"/>
    </source>
</evidence>
<keyword evidence="9" id="KW-1185">Reference proteome</keyword>
<accession>A0ABX7NQ90</accession>
<feature type="region of interest" description="Disordered" evidence="6">
    <location>
        <begin position="648"/>
        <end position="693"/>
    </location>
</feature>